<reference evidence="3 4" key="1">
    <citation type="submission" date="2013-11" db="EMBL/GenBank/DDBJ databases">
        <title>Metagenomic analysis of a methanogenic consortium involved in long chain n-alkane degradation.</title>
        <authorList>
            <person name="Davidova I.A."/>
            <person name="Callaghan A.V."/>
            <person name="Wawrik B."/>
            <person name="Pruitt S."/>
            <person name="Marks C."/>
            <person name="Duncan K.E."/>
            <person name="Suflita J.M."/>
        </authorList>
    </citation>
    <scope>NUCLEOTIDE SEQUENCE [LARGE SCALE GENOMIC DNA]</scope>
    <source>
        <strain evidence="3 4">SPR</strain>
    </source>
</reference>
<keyword evidence="2" id="KW-1133">Transmembrane helix</keyword>
<dbReference type="Proteomes" id="UP000032233">
    <property type="component" value="Unassembled WGS sequence"/>
</dbReference>
<evidence type="ECO:0000256" key="2">
    <source>
        <dbReference type="SAM" id="Phobius"/>
    </source>
</evidence>
<dbReference type="AlphaFoldDB" id="A0A0D2J507"/>
<comment type="caution">
    <text evidence="3">The sequence shown here is derived from an EMBL/GenBank/DDBJ whole genome shotgun (WGS) entry which is preliminary data.</text>
</comment>
<dbReference type="EMBL" id="AZAC01000083">
    <property type="protein sequence ID" value="KIX10796.1"/>
    <property type="molecule type" value="Genomic_DNA"/>
</dbReference>
<proteinExistence type="predicted"/>
<keyword evidence="1" id="KW-0175">Coiled coil</keyword>
<keyword evidence="2" id="KW-0812">Transmembrane</keyword>
<name>A0A0D2J507_9BACT</name>
<keyword evidence="2" id="KW-0472">Membrane</keyword>
<feature type="transmembrane region" description="Helical" evidence="2">
    <location>
        <begin position="12"/>
        <end position="31"/>
    </location>
</feature>
<keyword evidence="4" id="KW-1185">Reference proteome</keyword>
<evidence type="ECO:0000313" key="3">
    <source>
        <dbReference type="EMBL" id="KIX10796.1"/>
    </source>
</evidence>
<evidence type="ECO:0000256" key="1">
    <source>
        <dbReference type="SAM" id="Coils"/>
    </source>
</evidence>
<gene>
    <name evidence="3" type="ORF">X474_27800</name>
</gene>
<protein>
    <submittedName>
        <fullName evidence="3">Uncharacterized protein</fullName>
    </submittedName>
</protein>
<organism evidence="3 4">
    <name type="scientific">Dethiosulfatarculus sandiegensis</name>
    <dbReference type="NCBI Taxonomy" id="1429043"/>
    <lineage>
        <taxon>Bacteria</taxon>
        <taxon>Pseudomonadati</taxon>
        <taxon>Thermodesulfobacteriota</taxon>
        <taxon>Desulfarculia</taxon>
        <taxon>Desulfarculales</taxon>
        <taxon>Desulfarculaceae</taxon>
        <taxon>Dethiosulfatarculus</taxon>
    </lineage>
</organism>
<evidence type="ECO:0000313" key="4">
    <source>
        <dbReference type="Proteomes" id="UP000032233"/>
    </source>
</evidence>
<feature type="coiled-coil region" evidence="1">
    <location>
        <begin position="35"/>
        <end position="69"/>
    </location>
</feature>
<accession>A0A0D2J507</accession>
<dbReference type="InParanoid" id="A0A0D2J507"/>
<sequence>MALEKGKIRLKPILIKLVTVLAALGLLFLGWDTGRKESQKELKLLGSKVRLLEQKNRRLHSENKSLSSRLFRCQLGEKSRQYKERRPEPKAVVRNLVLSRGRSVLIADQKATVVLDEVLKSPERARIRFGVLGRPQSVRELKAGASLSFEVGKRQVHLVVKAIHASSARISVVIPPRPDDKS</sequence>
<dbReference type="RefSeq" id="WP_044352906.1">
    <property type="nucleotide sequence ID" value="NZ_AZAC01000083.1"/>
</dbReference>